<keyword evidence="3 5" id="KW-0238">DNA-binding</keyword>
<evidence type="ECO:0000259" key="6">
    <source>
        <dbReference type="PROSITE" id="PS51898"/>
    </source>
</evidence>
<dbReference type="Gene3D" id="1.10.443.10">
    <property type="entry name" value="Intergrase catalytic core"/>
    <property type="match status" value="1"/>
</dbReference>
<gene>
    <name evidence="8" type="ORF">FB471_0288</name>
</gene>
<accession>A0A542DC53</accession>
<dbReference type="SUPFAM" id="SSF56349">
    <property type="entry name" value="DNA breaking-rejoining enzymes"/>
    <property type="match status" value="1"/>
</dbReference>
<dbReference type="PANTHER" id="PTHR30349">
    <property type="entry name" value="PHAGE INTEGRASE-RELATED"/>
    <property type="match status" value="1"/>
</dbReference>
<dbReference type="RefSeq" id="WP_141995554.1">
    <property type="nucleotide sequence ID" value="NZ_VFML01000001.1"/>
</dbReference>
<evidence type="ECO:0000256" key="1">
    <source>
        <dbReference type="ARBA" id="ARBA00008857"/>
    </source>
</evidence>
<feature type="domain" description="Core-binding (CB)" evidence="7">
    <location>
        <begin position="14"/>
        <end position="124"/>
    </location>
</feature>
<evidence type="ECO:0000256" key="5">
    <source>
        <dbReference type="PROSITE-ProRule" id="PRU01248"/>
    </source>
</evidence>
<dbReference type="EMBL" id="VFML01000001">
    <property type="protein sequence ID" value="TQJ00650.1"/>
    <property type="molecule type" value="Genomic_DNA"/>
</dbReference>
<proteinExistence type="inferred from homology"/>
<dbReference type="Proteomes" id="UP000320876">
    <property type="component" value="Unassembled WGS sequence"/>
</dbReference>
<dbReference type="Pfam" id="PF00589">
    <property type="entry name" value="Phage_integrase"/>
    <property type="match status" value="1"/>
</dbReference>
<dbReference type="InterPro" id="IPR013762">
    <property type="entry name" value="Integrase-like_cat_sf"/>
</dbReference>
<dbReference type="PANTHER" id="PTHR30349:SF41">
    <property type="entry name" value="INTEGRASE_RECOMBINASE PROTEIN MJ0367-RELATED"/>
    <property type="match status" value="1"/>
</dbReference>
<sequence length="400" mass="43867">MTLAVAPQGDGADKTGQERFAEFLRIYTSLNTRLAYATDLGIPLDWVPGYTPPDPERRRGRSRRAAPTGLEWLPWCLRNGFTSFAEVRVEHVERWLDELARAGYSDATRGRMLSAVSAFYRKYLLREGLAEHNPAALVDRKTQHLNRADGTPSATARWSFEACRALLLAAYLLAERRRDGRRDRAMVEVLIGTGVRAEELVGTNLTDYRRPTQGDIGILRVHGKGAKDREVALAPPVADAVEAYVAERRAPAVPAVRGQVGLAPAEPLFVTSTGRRVHVSHVQALLRRLCATFAPAPDAPPPRARWLRELLGTEQAAVIAGHLGPLRDTIHPHSARHSYATHAIERGVPARQVQQDLGHAALSTTEGYLHDEDNIRNSGAHELAPALHRGWLPAGGTAGT</sequence>
<dbReference type="Gene3D" id="1.10.150.130">
    <property type="match status" value="1"/>
</dbReference>
<dbReference type="InterPro" id="IPR011010">
    <property type="entry name" value="DNA_brk_join_enz"/>
</dbReference>
<dbReference type="InterPro" id="IPR044068">
    <property type="entry name" value="CB"/>
</dbReference>
<dbReference type="Pfam" id="PF02899">
    <property type="entry name" value="Phage_int_SAM_1"/>
    <property type="match status" value="1"/>
</dbReference>
<dbReference type="GO" id="GO:0015074">
    <property type="term" value="P:DNA integration"/>
    <property type="evidence" value="ECO:0007669"/>
    <property type="project" value="UniProtKB-KW"/>
</dbReference>
<dbReference type="InterPro" id="IPR010998">
    <property type="entry name" value="Integrase_recombinase_N"/>
</dbReference>
<keyword evidence="2" id="KW-0229">DNA integration</keyword>
<dbReference type="GO" id="GO:0006310">
    <property type="term" value="P:DNA recombination"/>
    <property type="evidence" value="ECO:0007669"/>
    <property type="project" value="UniProtKB-KW"/>
</dbReference>
<dbReference type="InterPro" id="IPR004107">
    <property type="entry name" value="Integrase_SAM-like_N"/>
</dbReference>
<organism evidence="8 9">
    <name type="scientific">Amycolatopsis cihanbeyliensis</name>
    <dbReference type="NCBI Taxonomy" id="1128664"/>
    <lineage>
        <taxon>Bacteria</taxon>
        <taxon>Bacillati</taxon>
        <taxon>Actinomycetota</taxon>
        <taxon>Actinomycetes</taxon>
        <taxon>Pseudonocardiales</taxon>
        <taxon>Pseudonocardiaceae</taxon>
        <taxon>Amycolatopsis</taxon>
    </lineage>
</organism>
<dbReference type="InterPro" id="IPR050090">
    <property type="entry name" value="Tyrosine_recombinase_XerCD"/>
</dbReference>
<evidence type="ECO:0000313" key="8">
    <source>
        <dbReference type="EMBL" id="TQJ00650.1"/>
    </source>
</evidence>
<comment type="caution">
    <text evidence="8">The sequence shown here is derived from an EMBL/GenBank/DDBJ whole genome shotgun (WGS) entry which is preliminary data.</text>
</comment>
<dbReference type="OrthoDB" id="3698359at2"/>
<feature type="domain" description="Tyr recombinase" evidence="6">
    <location>
        <begin position="153"/>
        <end position="382"/>
    </location>
</feature>
<dbReference type="InterPro" id="IPR002104">
    <property type="entry name" value="Integrase_catalytic"/>
</dbReference>
<dbReference type="AlphaFoldDB" id="A0A542DC53"/>
<evidence type="ECO:0000256" key="2">
    <source>
        <dbReference type="ARBA" id="ARBA00022908"/>
    </source>
</evidence>
<evidence type="ECO:0000256" key="3">
    <source>
        <dbReference type="ARBA" id="ARBA00023125"/>
    </source>
</evidence>
<reference evidence="8 9" key="1">
    <citation type="submission" date="2019-06" db="EMBL/GenBank/DDBJ databases">
        <title>Sequencing the genomes of 1000 actinobacteria strains.</title>
        <authorList>
            <person name="Klenk H.-P."/>
        </authorList>
    </citation>
    <scope>NUCLEOTIDE SEQUENCE [LARGE SCALE GENOMIC DNA]</scope>
    <source>
        <strain evidence="8 9">DSM 45679</strain>
    </source>
</reference>
<protein>
    <submittedName>
        <fullName evidence="8">Site-specific recombinase XerD</fullName>
    </submittedName>
</protein>
<dbReference type="GO" id="GO:0003677">
    <property type="term" value="F:DNA binding"/>
    <property type="evidence" value="ECO:0007669"/>
    <property type="project" value="UniProtKB-UniRule"/>
</dbReference>
<dbReference type="PROSITE" id="PS51898">
    <property type="entry name" value="TYR_RECOMBINASE"/>
    <property type="match status" value="1"/>
</dbReference>
<evidence type="ECO:0000256" key="4">
    <source>
        <dbReference type="ARBA" id="ARBA00023172"/>
    </source>
</evidence>
<comment type="similarity">
    <text evidence="1">Belongs to the 'phage' integrase family.</text>
</comment>
<evidence type="ECO:0000313" key="9">
    <source>
        <dbReference type="Proteomes" id="UP000320876"/>
    </source>
</evidence>
<evidence type="ECO:0000259" key="7">
    <source>
        <dbReference type="PROSITE" id="PS51900"/>
    </source>
</evidence>
<keyword evidence="9" id="KW-1185">Reference proteome</keyword>
<dbReference type="PROSITE" id="PS51900">
    <property type="entry name" value="CB"/>
    <property type="match status" value="1"/>
</dbReference>
<keyword evidence="4" id="KW-0233">DNA recombination</keyword>
<name>A0A542DC53_AMYCI</name>